<name>M3FKH9_9LEPT</name>
<evidence type="ECO:0000313" key="2">
    <source>
        <dbReference type="Proteomes" id="UP000011770"/>
    </source>
</evidence>
<dbReference type="EMBL" id="AHOR02000044">
    <property type="protein sequence ID" value="EMF80917.1"/>
    <property type="molecule type" value="Genomic_DNA"/>
</dbReference>
<reference evidence="1 2" key="1">
    <citation type="submission" date="2013-01" db="EMBL/GenBank/DDBJ databases">
        <authorList>
            <person name="Harkins D.M."/>
            <person name="Durkin A.S."/>
            <person name="Brinkac L.M."/>
            <person name="Haft D.H."/>
            <person name="Selengut J.D."/>
            <person name="Sanka R."/>
            <person name="DePew J."/>
            <person name="Purushe J."/>
            <person name="Tulsiani S.M."/>
            <person name="Graham G.C."/>
            <person name="Burns M.-A."/>
            <person name="Dohnt M.F."/>
            <person name="Smythe L.D."/>
            <person name="McKay D.B."/>
            <person name="Craig S.B."/>
            <person name="Vinetz J.M."/>
            <person name="Sutton G.G."/>
            <person name="Nierman W.C."/>
            <person name="Fouts D.E."/>
        </authorList>
    </citation>
    <scope>NUCLEOTIDE SEQUENCE [LARGE SCALE GENOMIC DNA]</scope>
    <source>
        <strain evidence="1 2">LT2116</strain>
    </source>
</reference>
<proteinExistence type="predicted"/>
<gene>
    <name evidence="1" type="ORF">LEP1GSC188_3160</name>
</gene>
<protein>
    <submittedName>
        <fullName evidence="1">Uncharacterized protein</fullName>
    </submittedName>
</protein>
<dbReference type="AlphaFoldDB" id="M3FKH9"/>
<comment type="caution">
    <text evidence="1">The sequence shown here is derived from an EMBL/GenBank/DDBJ whole genome shotgun (WGS) entry which is preliminary data.</text>
</comment>
<organism evidence="1 2">
    <name type="scientific">Leptospira weilii serovar Topaz str. LT2116</name>
    <dbReference type="NCBI Taxonomy" id="1088540"/>
    <lineage>
        <taxon>Bacteria</taxon>
        <taxon>Pseudomonadati</taxon>
        <taxon>Spirochaetota</taxon>
        <taxon>Spirochaetia</taxon>
        <taxon>Leptospirales</taxon>
        <taxon>Leptospiraceae</taxon>
        <taxon>Leptospira</taxon>
    </lineage>
</organism>
<accession>M3FKH9</accession>
<sequence length="52" mass="5912">MKKPTIDWRKEFVSFSKSGLSQPQYCKEKGSNIRHSAIIGRGDLKDQIAMSL</sequence>
<evidence type="ECO:0000313" key="1">
    <source>
        <dbReference type="EMBL" id="EMF80917.1"/>
    </source>
</evidence>
<dbReference type="Proteomes" id="UP000011770">
    <property type="component" value="Unassembled WGS sequence"/>
</dbReference>